<gene>
    <name evidence="1" type="ORF">HORIV_21260</name>
</gene>
<name>A0ABM7GGI6_9GAMM</name>
<dbReference type="EMBL" id="AP019416">
    <property type="protein sequence ID" value="BBI49705.1"/>
    <property type="molecule type" value="Genomic_DNA"/>
</dbReference>
<evidence type="ECO:0000313" key="1">
    <source>
        <dbReference type="EMBL" id="BBI49705.1"/>
    </source>
</evidence>
<reference evidence="2" key="1">
    <citation type="journal article" date="2019" name="Microbiol. Resour. Announc.">
        <title>Complete Genome Sequence of Halomonas olivaria, a Moderately Halophilic Bacterium Isolated from Olive Processing Effluents, Obtained by Nanopore Sequencing.</title>
        <authorList>
            <person name="Nagata S."/>
            <person name="Ii K.M."/>
            <person name="Tsukimi T."/>
            <person name="Miura M.C."/>
            <person name="Galipon J."/>
            <person name="Arakawa K."/>
        </authorList>
    </citation>
    <scope>NUCLEOTIDE SEQUENCE [LARGE SCALE GENOMIC DNA]</scope>
    <source>
        <strain evidence="2">TYRC17</strain>
    </source>
</reference>
<organism evidence="1 2">
    <name type="scientific">Vreelandella olivaria</name>
    <dbReference type="NCBI Taxonomy" id="390919"/>
    <lineage>
        <taxon>Bacteria</taxon>
        <taxon>Pseudomonadati</taxon>
        <taxon>Pseudomonadota</taxon>
        <taxon>Gammaproteobacteria</taxon>
        <taxon>Oceanospirillales</taxon>
        <taxon>Halomonadaceae</taxon>
        <taxon>Vreelandella</taxon>
    </lineage>
</organism>
<proteinExistence type="predicted"/>
<accession>A0ABM7GGI6</accession>
<keyword evidence="2" id="KW-1185">Reference proteome</keyword>
<dbReference type="Proteomes" id="UP000289555">
    <property type="component" value="Chromosome"/>
</dbReference>
<sequence length="64" mass="7655">MLAAGMEAEVGRVPDQLVLYRLPNDRFAETMPYQRELVETWMRRYYQVPEGLNIEWQAPLDLRQ</sequence>
<evidence type="ECO:0000313" key="2">
    <source>
        <dbReference type="Proteomes" id="UP000289555"/>
    </source>
</evidence>
<protein>
    <submittedName>
        <fullName evidence="1">Uncharacterized protein</fullName>
    </submittedName>
</protein>